<dbReference type="SUPFAM" id="SSF57667">
    <property type="entry name" value="beta-beta-alpha zinc fingers"/>
    <property type="match status" value="4"/>
</dbReference>
<feature type="region of interest" description="Disordered" evidence="8">
    <location>
        <begin position="116"/>
        <end position="139"/>
    </location>
</feature>
<keyword evidence="4 7" id="KW-0863">Zinc-finger</keyword>
<dbReference type="PROSITE" id="PS50157">
    <property type="entry name" value="ZINC_FINGER_C2H2_2"/>
    <property type="match status" value="7"/>
</dbReference>
<evidence type="ECO:0000256" key="5">
    <source>
        <dbReference type="ARBA" id="ARBA00022833"/>
    </source>
</evidence>
<evidence type="ECO:0000259" key="9">
    <source>
        <dbReference type="PROSITE" id="PS50157"/>
    </source>
</evidence>
<feature type="domain" description="C2H2-type" evidence="9">
    <location>
        <begin position="61"/>
        <end position="88"/>
    </location>
</feature>
<dbReference type="EMBL" id="GEFH01002624">
    <property type="protein sequence ID" value="JAP65957.1"/>
    <property type="molecule type" value="mRNA"/>
</dbReference>
<feature type="domain" description="C2H2-type" evidence="9">
    <location>
        <begin position="169"/>
        <end position="196"/>
    </location>
</feature>
<name>A0A131XHD3_9ACAR</name>
<feature type="compositionally biased region" description="Polar residues" evidence="8">
    <location>
        <begin position="128"/>
        <end position="139"/>
    </location>
</feature>
<dbReference type="SMART" id="SM00355">
    <property type="entry name" value="ZnF_C2H2"/>
    <property type="match status" value="8"/>
</dbReference>
<evidence type="ECO:0000256" key="1">
    <source>
        <dbReference type="ARBA" id="ARBA00004123"/>
    </source>
</evidence>
<dbReference type="PANTHER" id="PTHR24381">
    <property type="entry name" value="ZINC FINGER PROTEIN"/>
    <property type="match status" value="1"/>
</dbReference>
<dbReference type="GO" id="GO:0000977">
    <property type="term" value="F:RNA polymerase II transcription regulatory region sequence-specific DNA binding"/>
    <property type="evidence" value="ECO:0007669"/>
    <property type="project" value="TreeGrafter"/>
</dbReference>
<keyword evidence="5" id="KW-0862">Zinc</keyword>
<dbReference type="GO" id="GO:0000981">
    <property type="term" value="F:DNA-binding transcription factor activity, RNA polymerase II-specific"/>
    <property type="evidence" value="ECO:0007669"/>
    <property type="project" value="TreeGrafter"/>
</dbReference>
<sequence length="295" mass="33754">EKKYKCKQCPSAYSKPESLTKHKELHARGVKMFHCHKCNRMYLKEEGLHAHLRWHATGKPYTCHLCPAKFIKKAHRDSHVLRHKGEKRHVCSVCEKRFAEACDCRSHMLRAHHIGNLKSPPDVARTPEASSTETSRNETVMGNEPRISIGTSVVPRRKTHTNEPVRYYYACDQCPAKFLCKGPLGRHKQLHESEMNVHKCPECGSLFKSSEVLEEHQKQQHSNKKGRYSCHRCPSSFNVKSQLDNHLLIHAKDNQKPHACPVCKKCFSWWPSLITHMGQEHSGVENTVAGAENSA</sequence>
<evidence type="ECO:0000256" key="7">
    <source>
        <dbReference type="PROSITE-ProRule" id="PRU00042"/>
    </source>
</evidence>
<feature type="domain" description="C2H2-type" evidence="9">
    <location>
        <begin position="228"/>
        <end position="255"/>
    </location>
</feature>
<accession>A0A131XHD3</accession>
<dbReference type="InterPro" id="IPR013087">
    <property type="entry name" value="Znf_C2H2_type"/>
</dbReference>
<dbReference type="InterPro" id="IPR036236">
    <property type="entry name" value="Znf_C2H2_sf"/>
</dbReference>
<feature type="domain" description="C2H2-type" evidence="9">
    <location>
        <begin position="198"/>
        <end position="226"/>
    </location>
</feature>
<keyword evidence="2" id="KW-0479">Metal-binding</keyword>
<proteinExistence type="evidence at transcript level"/>
<protein>
    <recommendedName>
        <fullName evidence="9">C2H2-type domain-containing protein</fullName>
    </recommendedName>
</protein>
<keyword evidence="6" id="KW-0539">Nucleus</keyword>
<dbReference type="AlphaFoldDB" id="A0A131XHD3"/>
<dbReference type="PANTHER" id="PTHR24381:SF393">
    <property type="entry name" value="CHROMATIN-LINKED ADAPTOR FOR MSL PROTEINS, ISOFORM B"/>
    <property type="match status" value="1"/>
</dbReference>
<evidence type="ECO:0000256" key="3">
    <source>
        <dbReference type="ARBA" id="ARBA00022737"/>
    </source>
</evidence>
<feature type="domain" description="C2H2-type" evidence="9">
    <location>
        <begin position="258"/>
        <end position="286"/>
    </location>
</feature>
<evidence type="ECO:0000256" key="8">
    <source>
        <dbReference type="SAM" id="MobiDB-lite"/>
    </source>
</evidence>
<evidence type="ECO:0000256" key="2">
    <source>
        <dbReference type="ARBA" id="ARBA00022723"/>
    </source>
</evidence>
<reference evidence="10" key="1">
    <citation type="journal article" date="2017" name="Ticks Tick Borne Dis.">
        <title>An insight into the sialome of Hyalomma excavatum.</title>
        <authorList>
            <person name="Ribeiro J.M."/>
            <person name="Slovak M."/>
            <person name="Francischetti I.M."/>
        </authorList>
    </citation>
    <scope>NUCLEOTIDE SEQUENCE</scope>
    <source>
        <strain evidence="10">Samish</strain>
        <tissue evidence="10">Salivary glands</tissue>
    </source>
</reference>
<dbReference type="PROSITE" id="PS00028">
    <property type="entry name" value="ZINC_FINGER_C2H2_1"/>
    <property type="match status" value="8"/>
</dbReference>
<dbReference type="GO" id="GO:0005634">
    <property type="term" value="C:nucleus"/>
    <property type="evidence" value="ECO:0007669"/>
    <property type="project" value="UniProtKB-SubCell"/>
</dbReference>
<feature type="domain" description="C2H2-type" evidence="9">
    <location>
        <begin position="33"/>
        <end position="60"/>
    </location>
</feature>
<dbReference type="Pfam" id="PF00096">
    <property type="entry name" value="zf-C2H2"/>
    <property type="match status" value="2"/>
</dbReference>
<keyword evidence="3" id="KW-0677">Repeat</keyword>
<dbReference type="Gene3D" id="3.30.160.60">
    <property type="entry name" value="Classic Zinc Finger"/>
    <property type="match status" value="5"/>
</dbReference>
<evidence type="ECO:0000256" key="4">
    <source>
        <dbReference type="ARBA" id="ARBA00022771"/>
    </source>
</evidence>
<organism evidence="10">
    <name type="scientific">Hyalomma excavatum</name>
    <dbReference type="NCBI Taxonomy" id="257692"/>
    <lineage>
        <taxon>Eukaryota</taxon>
        <taxon>Metazoa</taxon>
        <taxon>Ecdysozoa</taxon>
        <taxon>Arthropoda</taxon>
        <taxon>Chelicerata</taxon>
        <taxon>Arachnida</taxon>
        <taxon>Acari</taxon>
        <taxon>Parasitiformes</taxon>
        <taxon>Ixodida</taxon>
        <taxon>Ixodoidea</taxon>
        <taxon>Ixodidae</taxon>
        <taxon>Hyalomminae</taxon>
        <taxon>Hyalomma</taxon>
    </lineage>
</organism>
<dbReference type="GO" id="GO:0008270">
    <property type="term" value="F:zinc ion binding"/>
    <property type="evidence" value="ECO:0007669"/>
    <property type="project" value="UniProtKB-KW"/>
</dbReference>
<comment type="subcellular location">
    <subcellularLocation>
        <location evidence="1">Nucleus</location>
    </subcellularLocation>
</comment>
<evidence type="ECO:0000313" key="10">
    <source>
        <dbReference type="EMBL" id="JAP65957.1"/>
    </source>
</evidence>
<feature type="domain" description="C2H2-type" evidence="9">
    <location>
        <begin position="4"/>
        <end position="27"/>
    </location>
</feature>
<feature type="non-terminal residue" evidence="10">
    <location>
        <position position="1"/>
    </location>
</feature>
<evidence type="ECO:0000256" key="6">
    <source>
        <dbReference type="ARBA" id="ARBA00023242"/>
    </source>
</evidence>